<dbReference type="Proteomes" id="UP000289738">
    <property type="component" value="Chromosome B02"/>
</dbReference>
<gene>
    <name evidence="1" type="ORF">Ahy_B02g059649</name>
</gene>
<name>A0A445AH24_ARAHY</name>
<sequence length="95" mass="10342">MSGGFLVKRCRFGVGGLICPIFKSYMPQSLLRHFFIHSVFTPSLFSRLATDCPSRLPPHPTSLPPAAIGGDDTFFLLFCSAFTFCPSASAPKDIV</sequence>
<proteinExistence type="predicted"/>
<keyword evidence="2" id="KW-1185">Reference proteome</keyword>
<evidence type="ECO:0000313" key="2">
    <source>
        <dbReference type="Proteomes" id="UP000289738"/>
    </source>
</evidence>
<organism evidence="1 2">
    <name type="scientific">Arachis hypogaea</name>
    <name type="common">Peanut</name>
    <dbReference type="NCBI Taxonomy" id="3818"/>
    <lineage>
        <taxon>Eukaryota</taxon>
        <taxon>Viridiplantae</taxon>
        <taxon>Streptophyta</taxon>
        <taxon>Embryophyta</taxon>
        <taxon>Tracheophyta</taxon>
        <taxon>Spermatophyta</taxon>
        <taxon>Magnoliopsida</taxon>
        <taxon>eudicotyledons</taxon>
        <taxon>Gunneridae</taxon>
        <taxon>Pentapetalae</taxon>
        <taxon>rosids</taxon>
        <taxon>fabids</taxon>
        <taxon>Fabales</taxon>
        <taxon>Fabaceae</taxon>
        <taxon>Papilionoideae</taxon>
        <taxon>50 kb inversion clade</taxon>
        <taxon>dalbergioids sensu lato</taxon>
        <taxon>Dalbergieae</taxon>
        <taxon>Pterocarpus clade</taxon>
        <taxon>Arachis</taxon>
    </lineage>
</organism>
<accession>A0A445AH24</accession>
<evidence type="ECO:0000313" key="1">
    <source>
        <dbReference type="EMBL" id="RYR25688.1"/>
    </source>
</evidence>
<protein>
    <submittedName>
        <fullName evidence="1">Uncharacterized protein</fullName>
    </submittedName>
</protein>
<dbReference type="EMBL" id="SDMP01000012">
    <property type="protein sequence ID" value="RYR25688.1"/>
    <property type="molecule type" value="Genomic_DNA"/>
</dbReference>
<comment type="caution">
    <text evidence="1">The sequence shown here is derived from an EMBL/GenBank/DDBJ whole genome shotgun (WGS) entry which is preliminary data.</text>
</comment>
<reference evidence="1 2" key="1">
    <citation type="submission" date="2019-01" db="EMBL/GenBank/DDBJ databases">
        <title>Sequencing of cultivated peanut Arachis hypogaea provides insights into genome evolution and oil improvement.</title>
        <authorList>
            <person name="Chen X."/>
        </authorList>
    </citation>
    <scope>NUCLEOTIDE SEQUENCE [LARGE SCALE GENOMIC DNA]</scope>
    <source>
        <strain evidence="2">cv. Fuhuasheng</strain>
        <tissue evidence="1">Leaves</tissue>
    </source>
</reference>
<dbReference type="AlphaFoldDB" id="A0A445AH24"/>